<dbReference type="OrthoDB" id="1098690at2"/>
<reference evidence="1 2" key="1">
    <citation type="submission" date="2018-03" db="EMBL/GenBank/DDBJ databases">
        <title>Adhaeribacter sp. HMF7605 Genome sequencing and assembly.</title>
        <authorList>
            <person name="Kang H."/>
            <person name="Kang J."/>
            <person name="Cha I."/>
            <person name="Kim H."/>
            <person name="Joh K."/>
        </authorList>
    </citation>
    <scope>NUCLEOTIDE SEQUENCE [LARGE SCALE GENOMIC DNA]</scope>
    <source>
        <strain evidence="1 2">HMF7605</strain>
    </source>
</reference>
<dbReference type="AlphaFoldDB" id="A0A2T2YI69"/>
<evidence type="ECO:0000313" key="1">
    <source>
        <dbReference type="EMBL" id="PSR55195.1"/>
    </source>
</evidence>
<protein>
    <recommendedName>
        <fullName evidence="3">Lipoprotein</fullName>
    </recommendedName>
</protein>
<dbReference type="RefSeq" id="WP_106931373.1">
    <property type="nucleotide sequence ID" value="NZ_PYFT01000001.1"/>
</dbReference>
<proteinExistence type="predicted"/>
<dbReference type="EMBL" id="PYFT01000001">
    <property type="protein sequence ID" value="PSR55195.1"/>
    <property type="molecule type" value="Genomic_DNA"/>
</dbReference>
<sequence>MKRLLVLVAAISLMAFSCEKEEPECGRPSACAVANPLQDLPWLKIQVENLEKNSFDISQYFYIVQADYKGETVFFTGNCCPMCNTAPPTVFNCKGDKLFTMGKDANQDKSIRNKKVIWKGPNYACTL</sequence>
<name>A0A2T2YI69_9BACT</name>
<keyword evidence="2" id="KW-1185">Reference proteome</keyword>
<evidence type="ECO:0008006" key="3">
    <source>
        <dbReference type="Google" id="ProtNLM"/>
    </source>
</evidence>
<dbReference type="PROSITE" id="PS51257">
    <property type="entry name" value="PROKAR_LIPOPROTEIN"/>
    <property type="match status" value="1"/>
</dbReference>
<accession>A0A2T2YI69</accession>
<organism evidence="1 2">
    <name type="scientific">Adhaeribacter arboris</name>
    <dbReference type="NCBI Taxonomy" id="2072846"/>
    <lineage>
        <taxon>Bacteria</taxon>
        <taxon>Pseudomonadati</taxon>
        <taxon>Bacteroidota</taxon>
        <taxon>Cytophagia</taxon>
        <taxon>Cytophagales</taxon>
        <taxon>Hymenobacteraceae</taxon>
        <taxon>Adhaeribacter</taxon>
    </lineage>
</organism>
<gene>
    <name evidence="1" type="ORF">AHMF7605_17620</name>
</gene>
<comment type="caution">
    <text evidence="1">The sequence shown here is derived from an EMBL/GenBank/DDBJ whole genome shotgun (WGS) entry which is preliminary data.</text>
</comment>
<dbReference type="Proteomes" id="UP000240357">
    <property type="component" value="Unassembled WGS sequence"/>
</dbReference>
<evidence type="ECO:0000313" key="2">
    <source>
        <dbReference type="Proteomes" id="UP000240357"/>
    </source>
</evidence>